<dbReference type="EMBL" id="JACEIK010000273">
    <property type="protein sequence ID" value="MCD7453887.1"/>
    <property type="molecule type" value="Genomic_DNA"/>
</dbReference>
<proteinExistence type="inferred from homology"/>
<feature type="coiled-coil region" evidence="5">
    <location>
        <begin position="193"/>
        <end position="493"/>
    </location>
</feature>
<keyword evidence="5" id="KW-0175">Coiled coil</keyword>
<evidence type="ECO:0000256" key="2">
    <source>
        <dbReference type="ARBA" id="ARBA00022473"/>
    </source>
</evidence>
<evidence type="ECO:0000313" key="7">
    <source>
        <dbReference type="Proteomes" id="UP000823775"/>
    </source>
</evidence>
<feature type="coiled-coil region" evidence="5">
    <location>
        <begin position="64"/>
        <end position="101"/>
    </location>
</feature>
<reference evidence="6 7" key="1">
    <citation type="journal article" date="2021" name="BMC Genomics">
        <title>Datura genome reveals duplications of psychoactive alkaloid biosynthetic genes and high mutation rate following tissue culture.</title>
        <authorList>
            <person name="Rajewski A."/>
            <person name="Carter-House D."/>
            <person name="Stajich J."/>
            <person name="Litt A."/>
        </authorList>
    </citation>
    <scope>NUCLEOTIDE SEQUENCE [LARGE SCALE GENOMIC DNA]</scope>
    <source>
        <strain evidence="6">AR-01</strain>
    </source>
</reference>
<dbReference type="PANTHER" id="PTHR31791">
    <property type="entry name" value="FRIGIDA-LIKE PROTEIN 3-RELATED"/>
    <property type="match status" value="1"/>
</dbReference>
<dbReference type="Pfam" id="PF07899">
    <property type="entry name" value="Frigida"/>
    <property type="match status" value="3"/>
</dbReference>
<evidence type="ECO:0000256" key="1">
    <source>
        <dbReference type="ARBA" id="ARBA00008956"/>
    </source>
</evidence>
<dbReference type="SUPFAM" id="SSF57997">
    <property type="entry name" value="Tropomyosin"/>
    <property type="match status" value="2"/>
</dbReference>
<dbReference type="PANTHER" id="PTHR31791:SF47">
    <property type="entry name" value="INACTIVE FRIGIDA-LIKE PROTEIN 2"/>
    <property type="match status" value="1"/>
</dbReference>
<feature type="coiled-coil region" evidence="5">
    <location>
        <begin position="719"/>
        <end position="756"/>
    </location>
</feature>
<evidence type="ECO:0008006" key="8">
    <source>
        <dbReference type="Google" id="ProtNLM"/>
    </source>
</evidence>
<keyword evidence="2" id="KW-0217">Developmental protein</keyword>
<feature type="coiled-coil region" evidence="5">
    <location>
        <begin position="985"/>
        <end position="1047"/>
    </location>
</feature>
<organism evidence="6 7">
    <name type="scientific">Datura stramonium</name>
    <name type="common">Jimsonweed</name>
    <name type="synonym">Common thornapple</name>
    <dbReference type="NCBI Taxonomy" id="4076"/>
    <lineage>
        <taxon>Eukaryota</taxon>
        <taxon>Viridiplantae</taxon>
        <taxon>Streptophyta</taxon>
        <taxon>Embryophyta</taxon>
        <taxon>Tracheophyta</taxon>
        <taxon>Spermatophyta</taxon>
        <taxon>Magnoliopsida</taxon>
        <taxon>eudicotyledons</taxon>
        <taxon>Gunneridae</taxon>
        <taxon>Pentapetalae</taxon>
        <taxon>asterids</taxon>
        <taxon>lamiids</taxon>
        <taxon>Solanales</taxon>
        <taxon>Solanaceae</taxon>
        <taxon>Solanoideae</taxon>
        <taxon>Datureae</taxon>
        <taxon>Datura</taxon>
    </lineage>
</organism>
<evidence type="ECO:0000256" key="4">
    <source>
        <dbReference type="ARBA" id="ARBA00023089"/>
    </source>
</evidence>
<keyword evidence="3" id="KW-0221">Differentiation</keyword>
<dbReference type="InterPro" id="IPR012474">
    <property type="entry name" value="Frigida"/>
</dbReference>
<gene>
    <name evidence="6" type="ORF">HAX54_022593</name>
</gene>
<dbReference type="Gene3D" id="1.10.287.1490">
    <property type="match status" value="1"/>
</dbReference>
<sequence length="1602" mass="186271">MGVLENISEALPNNEEKTVELRRKILKLILEWGSFEEDLKLSNSCLKECFTETESKEVHLVSVQESMAERLKEINDARESLERKRQEVERKEEELESKWKDLSVARRGFAEIVKLREEKLNDQEKMVERLWEEVEFERKQIGDVEEKLMVINVRENELNKIQSWIRRETHALELQDQELAEKMEEFQVKEHYLQSMKKELEVEEMGLESVKKELVIKESKLDNAKNELRLYENKLDHVKKELKENENNLESVKKDVSFQESKLDNTKKELRVNENNLVYVKKELKENENSLECVKKDATVQESKLDSMKKELRAKESKLEVLKKDLREKENNLESLNKGLAVKENRLDGVKKVLRVKESSLDYLEEELREKEKKLDYVKKDLNENENKLESMKKDLTVKENWLNSVKKEVGVKESKLEILKKELIEKENNLEAVSKALAIKVNRLDGVRKVLTVKESRLDYLEKELREKENTMDYVRKELREKETNLDYMEKEVAVKETMLDSMKKELTLKESNSDVVMKELREKEKKLDYVNKELREKETNLDSMNKEFAVKENMLDSMKKELSSTLDVVMKELKEKVKNLDFVKTELREKEKKLESVKNEFKAEADNLNALRKQVESNEEIFSSMKKELEHKEKFLGAMKNKLGLQEEHLKSFSERLQLRERELDSTQEAYKQRFEELNSKEKKLDSAEEFRKKSYEGFLSKKREFLVEQGLFEQRMKDVILREERTKDRLEELESREKHFEDQTKELREKEKQLNAIPNAHIKAEPTEDVAVDRIDNSAVTRFVVKMDGKSLQIFLNEHEKELDLMSDDVFEALQMSPDPAKLVLDAMEGFYPPHLRKEETEFEGSVVRRSCILLLEQLIRVSPEIRGCVRGVARDIARDWKVKMKATKGNQDEILGFFYLLAAYNLVSSFDADELMILLEIVAKHDKFAELCRSLGFVQNLLTKQQHLEAIRYVYAFELVDHFPPTAILKDYLECVERNYVDVFEKESFTAEEKIEAIERRVASVRAVIRCIQDYKLQSQYPVGQLEEQIELLARQKEDQAALSLICEAKRPEQANVNQIRFTNPSTPTGTKALNSVSFSAKARACSLGHSNTMAVILVNMGGKNLQKFLNKHLKEHKLLRNEVYSALLMSLDSGMLVLEALEGFYPPDHQEEEIGFHCNIIRQSCIVLLEQLMELSPGIKPEAKLEASKLAFAWKAKMMAEMENHLAILGFLLLVGCYRLASAFDKDELESLYHKVAHHVNTSEIRHVLGISDNTSRSDDFPSVEKSKRHQAQGCTDESICNSMDMKGEGHDVICNCASSLHCTSDPALLVLDVFRSCHPSTLVRCENFPSVMRSFSDLLDQLRGVSPEIEHHVKNEASEFASEWYSTLIGSQLNPSEVGAFLQLLAIYEIADSFHSDRLLSLLEKVQPTESVITLVKILGLRNEIQCFVQKLRKKKQWLMAFTYVYAFELVDLVSPVLLLKDYVSHSKQIAKKILHAGNCSYQAQMKAINCEIYALRNAVRHIVDRGLQSEYSPSHLQRQIKQLQYQMSNLRQSNSNWDITAKFQQDKGTCRSAPVAQVCKEPTKKRSAPAGDTCIIHRAQQKQYFKRHCRLSMRR</sequence>
<evidence type="ECO:0000256" key="3">
    <source>
        <dbReference type="ARBA" id="ARBA00022782"/>
    </source>
</evidence>
<accession>A0ABS8S4P0</accession>
<keyword evidence="7" id="KW-1185">Reference proteome</keyword>
<evidence type="ECO:0000256" key="5">
    <source>
        <dbReference type="SAM" id="Coils"/>
    </source>
</evidence>
<comment type="caution">
    <text evidence="6">The sequence shown here is derived from an EMBL/GenBank/DDBJ whole genome shotgun (WGS) entry which is preliminary data.</text>
</comment>
<feature type="coiled-coil region" evidence="5">
    <location>
        <begin position="519"/>
        <end position="672"/>
    </location>
</feature>
<dbReference type="Proteomes" id="UP000823775">
    <property type="component" value="Unassembled WGS sequence"/>
</dbReference>
<name>A0ABS8S4P0_DATST</name>
<protein>
    <recommendedName>
        <fullName evidence="8">FRIGIDA-like protein</fullName>
    </recommendedName>
</protein>
<evidence type="ECO:0000313" key="6">
    <source>
        <dbReference type="EMBL" id="MCD7453887.1"/>
    </source>
</evidence>
<comment type="similarity">
    <text evidence="1">Belongs to the Frigida family.</text>
</comment>
<keyword evidence="4" id="KW-0287">Flowering</keyword>